<evidence type="ECO:0000313" key="1">
    <source>
        <dbReference type="EMBL" id="CAI9918863.1"/>
    </source>
</evidence>
<dbReference type="Proteomes" id="UP001642409">
    <property type="component" value="Unassembled WGS sequence"/>
</dbReference>
<dbReference type="EMBL" id="CAXDID020000300">
    <property type="protein sequence ID" value="CAL6073196.1"/>
    <property type="molecule type" value="Genomic_DNA"/>
</dbReference>
<keyword evidence="3" id="KW-1185">Reference proteome</keyword>
<name>A0AA86NGG1_9EUKA</name>
<protein>
    <submittedName>
        <fullName evidence="2">Hypothetical_protein</fullName>
    </submittedName>
</protein>
<gene>
    <name evidence="2" type="ORF">HINF_LOCUS55985</name>
    <name evidence="1" type="ORF">HINF_LOCUS6508</name>
</gene>
<accession>A0AA86NGG1</accession>
<proteinExistence type="predicted"/>
<reference evidence="2 3" key="2">
    <citation type="submission" date="2024-07" db="EMBL/GenBank/DDBJ databases">
        <authorList>
            <person name="Akdeniz Z."/>
        </authorList>
    </citation>
    <scope>NUCLEOTIDE SEQUENCE [LARGE SCALE GENOMIC DNA]</scope>
</reference>
<dbReference type="AlphaFoldDB" id="A0AA86NGG1"/>
<comment type="caution">
    <text evidence="1">The sequence shown here is derived from an EMBL/GenBank/DDBJ whole genome shotgun (WGS) entry which is preliminary data.</text>
</comment>
<evidence type="ECO:0000313" key="2">
    <source>
        <dbReference type="EMBL" id="CAL6073196.1"/>
    </source>
</evidence>
<organism evidence="1">
    <name type="scientific">Hexamita inflata</name>
    <dbReference type="NCBI Taxonomy" id="28002"/>
    <lineage>
        <taxon>Eukaryota</taxon>
        <taxon>Metamonada</taxon>
        <taxon>Diplomonadida</taxon>
        <taxon>Hexamitidae</taxon>
        <taxon>Hexamitinae</taxon>
        <taxon>Hexamita</taxon>
    </lineage>
</organism>
<sequence>MQKMTTHNFHVRKFLNPTSRCDVRKTRRGKLCYNYHLLGLPISRFQLHIARPHFEAAQKINAQQLQFKDLFIQLKDHNEQQNHTALTTDMNSFAAQVLHKYHDLTNIVFQRAINIMFDFDSLEQRGLSTDSE</sequence>
<evidence type="ECO:0000313" key="3">
    <source>
        <dbReference type="Proteomes" id="UP001642409"/>
    </source>
</evidence>
<dbReference type="EMBL" id="CATOUU010000169">
    <property type="protein sequence ID" value="CAI9918863.1"/>
    <property type="molecule type" value="Genomic_DNA"/>
</dbReference>
<reference evidence="1" key="1">
    <citation type="submission" date="2023-06" db="EMBL/GenBank/DDBJ databases">
        <authorList>
            <person name="Kurt Z."/>
        </authorList>
    </citation>
    <scope>NUCLEOTIDE SEQUENCE</scope>
</reference>